<dbReference type="PANTHER" id="PTHR22974:SF21">
    <property type="entry name" value="DUAL SPECIFICITY PROTEIN KINASE TTK"/>
    <property type="match status" value="1"/>
</dbReference>
<dbReference type="Gene3D" id="3.30.200.20">
    <property type="entry name" value="Phosphorylase Kinase, domain 1"/>
    <property type="match status" value="1"/>
</dbReference>
<dbReference type="PROSITE" id="PS00108">
    <property type="entry name" value="PROTEIN_KINASE_ST"/>
    <property type="match status" value="1"/>
</dbReference>
<feature type="region of interest" description="Disordered" evidence="7">
    <location>
        <begin position="1"/>
        <end position="38"/>
    </location>
</feature>
<evidence type="ECO:0000256" key="5">
    <source>
        <dbReference type="ARBA" id="ARBA00022840"/>
    </source>
</evidence>
<evidence type="ECO:0000256" key="6">
    <source>
        <dbReference type="PROSITE-ProRule" id="PRU10141"/>
    </source>
</evidence>
<dbReference type="InterPro" id="IPR017441">
    <property type="entry name" value="Protein_kinase_ATP_BS"/>
</dbReference>
<dbReference type="InterPro" id="IPR000719">
    <property type="entry name" value="Prot_kinase_dom"/>
</dbReference>
<dbReference type="Gene3D" id="1.10.510.10">
    <property type="entry name" value="Transferase(Phosphotransferase) domain 1"/>
    <property type="match status" value="1"/>
</dbReference>
<proteinExistence type="predicted"/>
<dbReference type="EMBL" id="JBBNAE010000007">
    <property type="protein sequence ID" value="KAK9110188.1"/>
    <property type="molecule type" value="Genomic_DNA"/>
</dbReference>
<evidence type="ECO:0000256" key="1">
    <source>
        <dbReference type="ARBA" id="ARBA00022527"/>
    </source>
</evidence>
<dbReference type="FunFam" id="1.10.510.10:FF:000224">
    <property type="entry name" value="serine/threonine-protein kinase mph1 isoform X1"/>
    <property type="match status" value="1"/>
</dbReference>
<dbReference type="PROSITE" id="PS50011">
    <property type="entry name" value="PROTEIN_KINASE_DOM"/>
    <property type="match status" value="1"/>
</dbReference>
<dbReference type="Proteomes" id="UP001417504">
    <property type="component" value="Unassembled WGS sequence"/>
</dbReference>
<evidence type="ECO:0000313" key="9">
    <source>
        <dbReference type="EMBL" id="KAK9110188.1"/>
    </source>
</evidence>
<dbReference type="GO" id="GO:0033316">
    <property type="term" value="P:meiotic spindle assembly checkpoint signaling"/>
    <property type="evidence" value="ECO:0007669"/>
    <property type="project" value="TreeGrafter"/>
</dbReference>
<reference evidence="9 10" key="1">
    <citation type="submission" date="2024-01" db="EMBL/GenBank/DDBJ databases">
        <title>Genome assemblies of Stephania.</title>
        <authorList>
            <person name="Yang L."/>
        </authorList>
    </citation>
    <scope>NUCLEOTIDE SEQUENCE [LARGE SCALE GENOMIC DNA]</scope>
    <source>
        <strain evidence="9">QJT</strain>
        <tissue evidence="9">Leaf</tissue>
    </source>
</reference>
<organism evidence="9 10">
    <name type="scientific">Stephania japonica</name>
    <dbReference type="NCBI Taxonomy" id="461633"/>
    <lineage>
        <taxon>Eukaryota</taxon>
        <taxon>Viridiplantae</taxon>
        <taxon>Streptophyta</taxon>
        <taxon>Embryophyta</taxon>
        <taxon>Tracheophyta</taxon>
        <taxon>Spermatophyta</taxon>
        <taxon>Magnoliopsida</taxon>
        <taxon>Ranunculales</taxon>
        <taxon>Menispermaceae</taxon>
        <taxon>Menispermoideae</taxon>
        <taxon>Cissampelideae</taxon>
        <taxon>Stephania</taxon>
    </lineage>
</organism>
<dbReference type="PANTHER" id="PTHR22974">
    <property type="entry name" value="MIXED LINEAGE PROTEIN KINASE"/>
    <property type="match status" value="1"/>
</dbReference>
<keyword evidence="3 6" id="KW-0547">Nucleotide-binding</keyword>
<gene>
    <name evidence="9" type="ORF">Sjap_018248</name>
</gene>
<keyword evidence="5 6" id="KW-0067">ATP-binding</keyword>
<dbReference type="InterPro" id="IPR027084">
    <property type="entry name" value="Mps1_cat"/>
</dbReference>
<dbReference type="InterPro" id="IPR008271">
    <property type="entry name" value="Ser/Thr_kinase_AS"/>
</dbReference>
<accession>A0AAP0I7M6</accession>
<dbReference type="GO" id="GO:0000776">
    <property type="term" value="C:kinetochore"/>
    <property type="evidence" value="ECO:0007669"/>
    <property type="project" value="TreeGrafter"/>
</dbReference>
<feature type="domain" description="Protein kinase" evidence="8">
    <location>
        <begin position="482"/>
        <end position="853"/>
    </location>
</feature>
<dbReference type="PROSITE" id="PS00107">
    <property type="entry name" value="PROTEIN_KINASE_ATP"/>
    <property type="match status" value="1"/>
</dbReference>
<evidence type="ECO:0000256" key="2">
    <source>
        <dbReference type="ARBA" id="ARBA00022679"/>
    </source>
</evidence>
<keyword evidence="4" id="KW-0418">Kinase</keyword>
<keyword evidence="2" id="KW-0808">Transferase</keyword>
<dbReference type="GO" id="GO:0007094">
    <property type="term" value="P:mitotic spindle assembly checkpoint signaling"/>
    <property type="evidence" value="ECO:0007669"/>
    <property type="project" value="TreeGrafter"/>
</dbReference>
<dbReference type="InterPro" id="IPR011009">
    <property type="entry name" value="Kinase-like_dom_sf"/>
</dbReference>
<dbReference type="GO" id="GO:0098813">
    <property type="term" value="P:nuclear chromosome segregation"/>
    <property type="evidence" value="ECO:0007669"/>
    <property type="project" value="UniProtKB-ARBA"/>
</dbReference>
<evidence type="ECO:0000313" key="10">
    <source>
        <dbReference type="Proteomes" id="UP001417504"/>
    </source>
</evidence>
<evidence type="ECO:0000256" key="4">
    <source>
        <dbReference type="ARBA" id="ARBA00022777"/>
    </source>
</evidence>
<name>A0AAP0I7M6_9MAGN</name>
<dbReference type="GO" id="GO:0034501">
    <property type="term" value="P:protein localization to kinetochore"/>
    <property type="evidence" value="ECO:0007669"/>
    <property type="project" value="TreeGrafter"/>
</dbReference>
<protein>
    <recommendedName>
        <fullName evidence="8">Protein kinase domain-containing protein</fullName>
    </recommendedName>
</protein>
<dbReference type="GO" id="GO:0005634">
    <property type="term" value="C:nucleus"/>
    <property type="evidence" value="ECO:0007669"/>
    <property type="project" value="TreeGrafter"/>
</dbReference>
<evidence type="ECO:0000259" key="8">
    <source>
        <dbReference type="PROSITE" id="PS50011"/>
    </source>
</evidence>
<dbReference type="GO" id="GO:0004674">
    <property type="term" value="F:protein serine/threonine kinase activity"/>
    <property type="evidence" value="ECO:0007669"/>
    <property type="project" value="UniProtKB-KW"/>
</dbReference>
<evidence type="ECO:0000256" key="3">
    <source>
        <dbReference type="ARBA" id="ARBA00022741"/>
    </source>
</evidence>
<keyword evidence="10" id="KW-1185">Reference proteome</keyword>
<dbReference type="GO" id="GO:0005524">
    <property type="term" value="F:ATP binding"/>
    <property type="evidence" value="ECO:0007669"/>
    <property type="project" value="UniProtKB-UniRule"/>
</dbReference>
<dbReference type="AlphaFoldDB" id="A0AAP0I7M6"/>
<dbReference type="FunFam" id="3.30.200.20:FF:000131">
    <property type="entry name" value="Dual specificity protein kinase TTK"/>
    <property type="match status" value="1"/>
</dbReference>
<keyword evidence="1" id="KW-0723">Serine/threonine-protein kinase</keyword>
<dbReference type="GO" id="GO:0004712">
    <property type="term" value="F:protein serine/threonine/tyrosine kinase activity"/>
    <property type="evidence" value="ECO:0007669"/>
    <property type="project" value="TreeGrafter"/>
</dbReference>
<dbReference type="Pfam" id="PF00069">
    <property type="entry name" value="Pkinase"/>
    <property type="match status" value="2"/>
</dbReference>
<dbReference type="CDD" id="cd14131">
    <property type="entry name" value="PKc_Mps1"/>
    <property type="match status" value="1"/>
</dbReference>
<feature type="region of interest" description="Disordered" evidence="7">
    <location>
        <begin position="400"/>
        <end position="419"/>
    </location>
</feature>
<comment type="caution">
    <text evidence="9">The sequence shown here is derived from an EMBL/GenBank/DDBJ whole genome shotgun (WGS) entry which is preliminary data.</text>
</comment>
<evidence type="ECO:0000256" key="7">
    <source>
        <dbReference type="SAM" id="MobiDB-lite"/>
    </source>
</evidence>
<feature type="binding site" evidence="6">
    <location>
        <position position="510"/>
    </location>
    <ligand>
        <name>ATP</name>
        <dbReference type="ChEBI" id="CHEBI:30616"/>
    </ligand>
</feature>
<sequence>MDREEANLPPPPPPTLHSSSSSSRPPQPTPHAAPAPSSLDFLRQVQAACKRIRPHDKIQSSGLRARRILVPGIGVPAAPLRDSNCDADLTVESDNSLDVMSREVCAPKDIAVDVAREDSGLIQRSIAASTVTSLYDDNVDAVLVKNDMASNRVIESRFLPMQIQSAIDFQKKDECPSIEDVNLQRAYERMATRMDDLPSHLGSLALTEMEWNGSNRMETSAVSYQDPKQHGFHQMDTSDASLKSDGGVSTLLAKRKNILGQDQNPKFPAILAKEIGHPITQSSFASTSCATTTSVHSKSAPLLNYTTFNSRPSQESSSHMEIEPLEECNVNRECANQLEQPQPSYSASQCTSAMSTYQSAAATQVSISSIEIGAGLRSHGKLSEQQGAEPKEGGGLEVASANQAKGPLPTSKDKSTKAEGCSVDITSVQSQAPVTKSTYSDVKIESSKSYKSEKAGTSKGAPASRKKNYDPDLFFKVNGKLYQKLGKIGTGGSSEVYKVISADCTIYALKKIKLKGRDYSTAYGFCQEIEYLTRLKGKNNVIQLIDYETWREVCEKIVELIKANWTTKNTSSRLWRRNRRSYGTRVKHSRKWSRWTRKSKSIWSSDKQCVSGIEFVNKLFTLDAKIVTDKALLAEVLNGSKNVKDARIRDDGYIYMVLEYGEIDLAHMLSQLWKETDGSNWHIGENWLRFYWQQILQAVNTIHEERIVHSDLKPANFLLVRGYLKLIDFGIAKAIMSDTTNIQRDSQVGTLSYMSPEAFMCNENDANGNPIKCGRPSDIWSLGCILYQMVYGRTPFADYKTFWAKFKVITDRNHEIKYDPVSNPWLLDLMKKCLAWDRNERWRIPQLLQHPFLVPPLSLPSRSLPSQDQGCLLLQIIAEAYKNDDESSRLCFQLQQLLAQPVPHIKSGLSTSVNQHCELLSQLSNICSQLEQHLTNLGKEGTLSSR</sequence>
<dbReference type="SUPFAM" id="SSF56112">
    <property type="entry name" value="Protein kinase-like (PK-like)"/>
    <property type="match status" value="1"/>
</dbReference>
<dbReference type="SMART" id="SM00220">
    <property type="entry name" value="S_TKc"/>
    <property type="match status" value="1"/>
</dbReference>